<dbReference type="EMBL" id="JABEND010000003">
    <property type="protein sequence ID" value="NNG35298.1"/>
    <property type="molecule type" value="Genomic_DNA"/>
</dbReference>
<reference evidence="2 3" key="1">
    <citation type="submission" date="2020-05" db="EMBL/GenBank/DDBJ databases">
        <title>Nakamurella sp. DB0629 isolated from air conditioner.</title>
        <authorList>
            <person name="Kim D.H."/>
            <person name="Kim D.-U."/>
        </authorList>
    </citation>
    <scope>NUCLEOTIDE SEQUENCE [LARGE SCALE GENOMIC DNA]</scope>
    <source>
        <strain evidence="2 3">DB0629</strain>
    </source>
</reference>
<feature type="coiled-coil region" evidence="1">
    <location>
        <begin position="193"/>
        <end position="223"/>
    </location>
</feature>
<keyword evidence="1" id="KW-0175">Coiled coil</keyword>
<dbReference type="Proteomes" id="UP000562984">
    <property type="component" value="Unassembled WGS sequence"/>
</dbReference>
<evidence type="ECO:0000313" key="2">
    <source>
        <dbReference type="EMBL" id="NNG35298.1"/>
    </source>
</evidence>
<dbReference type="RefSeq" id="WP_171199012.1">
    <property type="nucleotide sequence ID" value="NZ_JABEND010000003.1"/>
</dbReference>
<sequence length="487" mass="53607">MMQLDALILYNADGELRPILFRPGRLNVITGESGTGKNSLIGILRFLLVSDSPHVPLGAIQNTVAWYGLLAHVGDTHFFVGRPAPAHGATTTQAMLSIGETEIPPFEALDANTNMSEVVDYLGGLIGIEENLHVPPEGQTRRSLAANLRHALYYCFQGQGEVANPDILFHHQNREFQKQAIRDTLPYFLGAQKADALRKREELTDLRREIRRQRLQLDEARAARDLGVGRAAGLLAEARASGLLLSDVVARSVGDAFELLSAVIEEESPPLSVDDVDSSDESERLIARRAELRKTLREINDKIRGLDDFARVGTEYGAELNEHRVRLASIGLIPDTTDPEAVCPVCQSSLSDTATHAAIEHSLGRIARRIELARRDQPRITSARTGLVQERTKAKAELADTDSALETLARTDDLRTAAQRTWDQQSFVRGRIAQYLDTTTVESDEAISALERVVVELEEKAARLTEELDPEALRSAVVSILNIVDVA</sequence>
<dbReference type="AlphaFoldDB" id="A0A849A863"/>
<gene>
    <name evidence="2" type="ORF">HKD39_06140</name>
</gene>
<comment type="caution">
    <text evidence="2">The sequence shown here is derived from an EMBL/GenBank/DDBJ whole genome shotgun (WGS) entry which is preliminary data.</text>
</comment>
<accession>A0A849A863</accession>
<organism evidence="2 3">
    <name type="scientific">Nakamurella aerolata</name>
    <dbReference type="NCBI Taxonomy" id="1656892"/>
    <lineage>
        <taxon>Bacteria</taxon>
        <taxon>Bacillati</taxon>
        <taxon>Actinomycetota</taxon>
        <taxon>Actinomycetes</taxon>
        <taxon>Nakamurellales</taxon>
        <taxon>Nakamurellaceae</taxon>
        <taxon>Nakamurella</taxon>
    </lineage>
</organism>
<protein>
    <recommendedName>
        <fullName evidence="4">Rad50/SbcC-type AAA domain-containing protein</fullName>
    </recommendedName>
</protein>
<evidence type="ECO:0008006" key="4">
    <source>
        <dbReference type="Google" id="ProtNLM"/>
    </source>
</evidence>
<keyword evidence="3" id="KW-1185">Reference proteome</keyword>
<name>A0A849A863_9ACTN</name>
<dbReference type="InterPro" id="IPR027417">
    <property type="entry name" value="P-loop_NTPase"/>
</dbReference>
<evidence type="ECO:0000256" key="1">
    <source>
        <dbReference type="SAM" id="Coils"/>
    </source>
</evidence>
<proteinExistence type="predicted"/>
<evidence type="ECO:0000313" key="3">
    <source>
        <dbReference type="Proteomes" id="UP000562984"/>
    </source>
</evidence>
<dbReference type="SUPFAM" id="SSF52540">
    <property type="entry name" value="P-loop containing nucleoside triphosphate hydrolases"/>
    <property type="match status" value="1"/>
</dbReference>